<evidence type="ECO:0000256" key="2">
    <source>
        <dbReference type="ARBA" id="ARBA00022475"/>
    </source>
</evidence>
<keyword evidence="4 6" id="KW-1133">Transmembrane helix</keyword>
<feature type="transmembrane region" description="Helical" evidence="6">
    <location>
        <begin position="80"/>
        <end position="100"/>
    </location>
</feature>
<comment type="subcellular location">
    <subcellularLocation>
        <location evidence="1">Cell membrane</location>
        <topology evidence="1">Multi-pass membrane protein</topology>
    </subcellularLocation>
</comment>
<dbReference type="AlphaFoldDB" id="A0A3B1D580"/>
<dbReference type="EMBL" id="UOGF01000074">
    <property type="protein sequence ID" value="VAX31324.1"/>
    <property type="molecule type" value="Genomic_DNA"/>
</dbReference>
<feature type="domain" description="RDD" evidence="7">
    <location>
        <begin position="32"/>
        <end position="161"/>
    </location>
</feature>
<evidence type="ECO:0000259" key="7">
    <source>
        <dbReference type="Pfam" id="PF06271"/>
    </source>
</evidence>
<keyword evidence="2" id="KW-1003">Cell membrane</keyword>
<dbReference type="PANTHER" id="PTHR36115">
    <property type="entry name" value="PROLINE-RICH ANTIGEN HOMOLOG-RELATED"/>
    <property type="match status" value="1"/>
</dbReference>
<keyword evidence="5 6" id="KW-0472">Membrane</keyword>
<evidence type="ECO:0000256" key="1">
    <source>
        <dbReference type="ARBA" id="ARBA00004651"/>
    </source>
</evidence>
<reference evidence="8" key="1">
    <citation type="submission" date="2018-06" db="EMBL/GenBank/DDBJ databases">
        <authorList>
            <person name="Zhirakovskaya E."/>
        </authorList>
    </citation>
    <scope>NUCLEOTIDE SEQUENCE</scope>
</reference>
<dbReference type="GO" id="GO:0005886">
    <property type="term" value="C:plasma membrane"/>
    <property type="evidence" value="ECO:0007669"/>
    <property type="project" value="UniProtKB-SubCell"/>
</dbReference>
<feature type="transmembrane region" description="Helical" evidence="6">
    <location>
        <begin position="131"/>
        <end position="149"/>
    </location>
</feature>
<gene>
    <name evidence="8" type="ORF">MNBD_NITROSPIRAE01-524</name>
</gene>
<dbReference type="PANTHER" id="PTHR36115:SF4">
    <property type="entry name" value="MEMBRANE PROTEIN"/>
    <property type="match status" value="1"/>
</dbReference>
<feature type="transmembrane region" description="Helical" evidence="6">
    <location>
        <begin position="38"/>
        <end position="60"/>
    </location>
</feature>
<dbReference type="Pfam" id="PF06271">
    <property type="entry name" value="RDD"/>
    <property type="match status" value="1"/>
</dbReference>
<dbReference type="InterPro" id="IPR051791">
    <property type="entry name" value="Pra-immunoreactive"/>
</dbReference>
<evidence type="ECO:0000256" key="5">
    <source>
        <dbReference type="ARBA" id="ARBA00023136"/>
    </source>
</evidence>
<evidence type="ECO:0000256" key="4">
    <source>
        <dbReference type="ARBA" id="ARBA00022989"/>
    </source>
</evidence>
<accession>A0A3B1D580</accession>
<evidence type="ECO:0000256" key="3">
    <source>
        <dbReference type="ARBA" id="ARBA00022692"/>
    </source>
</evidence>
<organism evidence="8">
    <name type="scientific">hydrothermal vent metagenome</name>
    <dbReference type="NCBI Taxonomy" id="652676"/>
    <lineage>
        <taxon>unclassified sequences</taxon>
        <taxon>metagenomes</taxon>
        <taxon>ecological metagenomes</taxon>
    </lineage>
</organism>
<proteinExistence type="predicted"/>
<sequence>MEIINPPSDRSKSAADPAYARHSDAINETRPAGFIRRAIAYSIDLGIIFILFLVFIYWGAMGMQSSGSIDLILLSSTGNLLLLSFVFLYIGYFTFFHAYGGQTPAKMVLRIIVVDKDGLPPSHLRALTRSLGLSLSHLFFGLGFLLAIIEPKKRALHDLLTRTQVILAS</sequence>
<evidence type="ECO:0000313" key="8">
    <source>
        <dbReference type="EMBL" id="VAX31324.1"/>
    </source>
</evidence>
<evidence type="ECO:0000256" key="6">
    <source>
        <dbReference type="SAM" id="Phobius"/>
    </source>
</evidence>
<name>A0A3B1D580_9ZZZZ</name>
<dbReference type="InterPro" id="IPR010432">
    <property type="entry name" value="RDD"/>
</dbReference>
<protein>
    <recommendedName>
        <fullName evidence="7">RDD domain-containing protein</fullName>
    </recommendedName>
</protein>
<keyword evidence="3 6" id="KW-0812">Transmembrane</keyword>